<dbReference type="STRING" id="758803.SAMN05421803_101604"/>
<dbReference type="InterPro" id="IPR046175">
    <property type="entry name" value="DUF6177"/>
</dbReference>
<reference evidence="1 2" key="1">
    <citation type="submission" date="2016-11" db="EMBL/GenBank/DDBJ databases">
        <authorList>
            <person name="Jaros S."/>
            <person name="Januszkiewicz K."/>
            <person name="Wedrychowicz H."/>
        </authorList>
    </citation>
    <scope>NUCLEOTIDE SEQUENCE [LARGE SCALE GENOMIC DNA]</scope>
    <source>
        <strain evidence="1 2">CGMCC 4.5723</strain>
    </source>
</reference>
<gene>
    <name evidence="1" type="ORF">SAMN05421803_101604</name>
</gene>
<dbReference type="OrthoDB" id="5103427at2"/>
<keyword evidence="2" id="KW-1185">Reference proteome</keyword>
<accession>A0A1M6C7U1</accession>
<dbReference type="EMBL" id="FQZK01000001">
    <property type="protein sequence ID" value="SHI56768.1"/>
    <property type="molecule type" value="Genomic_DNA"/>
</dbReference>
<protein>
    <submittedName>
        <fullName evidence="1">Uncharacterized protein</fullName>
    </submittedName>
</protein>
<sequence>MTHDVVALLDRAPTLRGMTRALVHAGPELRVRPVADGALVQLRDGTGRMVAAVQAAQRLSSRTEVGRLLAPGLGPALPAQPYWVEARGARTGARGPDTREIVRRFADALVEQFGGVVWSPETTPEWDDPLLTGATEHPAVTLTTTGVAVAVQDRPVVAMDAWMVDALYTHAHARRAFQLVTPSTSRLTHILRSALTGPLTRWVVRTPRGDYRDGFSGAPLAWHEDMGFVRAEGAPDDRWTEARENDPDERSVLLVDLSVIRPPEQGLVLGTGLETLGRGLTGTLPTVWGTSEPAPLAWSPEDLTGLARRRAPKATWTVFNGPTGQGEGSRVFTGTLRVSRVPEGVREDVALAVGAPEDTACAPDSLIPLVEQLAEEGDLHRLTVHRTRGRPDLTHTAGTAAPVIPMGLGIGPAATTGLGVDHVLSAPVRGIPFGPPTAPSVWYAIGEGTAPADLAVQRSLLDHLRPGGIGPERR</sequence>
<dbReference type="Pfam" id="PF19674">
    <property type="entry name" value="DUF6177"/>
    <property type="match status" value="1"/>
</dbReference>
<evidence type="ECO:0000313" key="1">
    <source>
        <dbReference type="EMBL" id="SHI56768.1"/>
    </source>
</evidence>
<dbReference type="RefSeq" id="WP_073374590.1">
    <property type="nucleotide sequence ID" value="NZ_FQZK01000001.1"/>
</dbReference>
<name>A0A1M6C7U1_9ACTN</name>
<dbReference type="Proteomes" id="UP000184452">
    <property type="component" value="Unassembled WGS sequence"/>
</dbReference>
<organism evidence="1 2">
    <name type="scientific">Nocardiopsis flavescens</name>
    <dbReference type="NCBI Taxonomy" id="758803"/>
    <lineage>
        <taxon>Bacteria</taxon>
        <taxon>Bacillati</taxon>
        <taxon>Actinomycetota</taxon>
        <taxon>Actinomycetes</taxon>
        <taxon>Streptosporangiales</taxon>
        <taxon>Nocardiopsidaceae</taxon>
        <taxon>Nocardiopsis</taxon>
    </lineage>
</organism>
<evidence type="ECO:0000313" key="2">
    <source>
        <dbReference type="Proteomes" id="UP000184452"/>
    </source>
</evidence>
<proteinExistence type="predicted"/>
<dbReference type="AlphaFoldDB" id="A0A1M6C7U1"/>